<proteinExistence type="predicted"/>
<dbReference type="CDD" id="cd00093">
    <property type="entry name" value="HTH_XRE"/>
    <property type="match status" value="1"/>
</dbReference>
<keyword evidence="3" id="KW-1185">Reference proteome</keyword>
<evidence type="ECO:0000313" key="3">
    <source>
        <dbReference type="Proteomes" id="UP000726170"/>
    </source>
</evidence>
<evidence type="ECO:0000313" key="2">
    <source>
        <dbReference type="EMBL" id="MBU5485745.1"/>
    </source>
</evidence>
<reference evidence="2 3" key="1">
    <citation type="submission" date="2021-06" db="EMBL/GenBank/DDBJ databases">
        <authorList>
            <person name="Sun Q."/>
            <person name="Li D."/>
        </authorList>
    </citation>
    <scope>NUCLEOTIDE SEQUENCE [LARGE SCALE GENOMIC DNA]</scope>
    <source>
        <strain evidence="2 3">MSJ-11</strain>
    </source>
</reference>
<gene>
    <name evidence="2" type="ORF">KQI86_15600</name>
</gene>
<dbReference type="PROSITE" id="PS50943">
    <property type="entry name" value="HTH_CROC1"/>
    <property type="match status" value="1"/>
</dbReference>
<dbReference type="Proteomes" id="UP000726170">
    <property type="component" value="Unassembled WGS sequence"/>
</dbReference>
<organism evidence="2 3">
    <name type="scientific">Clostridium mobile</name>
    <dbReference type="NCBI Taxonomy" id="2841512"/>
    <lineage>
        <taxon>Bacteria</taxon>
        <taxon>Bacillati</taxon>
        <taxon>Bacillota</taxon>
        <taxon>Clostridia</taxon>
        <taxon>Eubacteriales</taxon>
        <taxon>Clostridiaceae</taxon>
        <taxon>Clostridium</taxon>
    </lineage>
</organism>
<sequence>MMNFTKNINDYVSFYKIKQTFIVNQTGIEKNKLSRLLNGKQDIVYEDMILISKALGKEVEYFMQDNLKLEASEYKDTSSIAFYMGEPDQSKIELANKVFDFLEHIDAILGVRKKIEKDSLEVLDYGI</sequence>
<accession>A0ABS6EKK6</accession>
<dbReference type="InterPro" id="IPR001387">
    <property type="entry name" value="Cro/C1-type_HTH"/>
</dbReference>
<feature type="domain" description="HTH cro/C1-type" evidence="1">
    <location>
        <begin position="25"/>
        <end position="62"/>
    </location>
</feature>
<evidence type="ECO:0000259" key="1">
    <source>
        <dbReference type="PROSITE" id="PS50943"/>
    </source>
</evidence>
<dbReference type="RefSeq" id="WP_216440319.1">
    <property type="nucleotide sequence ID" value="NZ_JAHLQF010000004.1"/>
</dbReference>
<dbReference type="EMBL" id="JAHLQF010000004">
    <property type="protein sequence ID" value="MBU5485745.1"/>
    <property type="molecule type" value="Genomic_DNA"/>
</dbReference>
<comment type="caution">
    <text evidence="2">The sequence shown here is derived from an EMBL/GenBank/DDBJ whole genome shotgun (WGS) entry which is preliminary data.</text>
</comment>
<name>A0ABS6EKK6_9CLOT</name>
<protein>
    <recommendedName>
        <fullName evidence="1">HTH cro/C1-type domain-containing protein</fullName>
    </recommendedName>
</protein>